<sequence length="260" mass="27171">MRTTQDTRPAGLRALAWLGIILLLAIGLPLTAMGLLGLGTALGRGMLCGGLALLVGAIGGMARELVESRARRDPPRPRLEMLDGRPALHLPRTAGPTLVSSWSLAALGAVIALGAVFTGLEGRWVWCLLLGVTAGWLGWSSAIHRGSSLAGGLWFTPAGMRHDDRGVVVDLPWGSVTGVVPQQPMPVLLRPDHTPDVTRTGPTGRAWRPVRRGGVLAVDTRHLAGGPVLASYVIGKAVTDPASRELLGSEASLPSPESLT</sequence>
<keyword evidence="1" id="KW-0812">Transmembrane</keyword>
<feature type="transmembrane region" description="Helical" evidence="1">
    <location>
        <begin position="12"/>
        <end position="36"/>
    </location>
</feature>
<protein>
    <submittedName>
        <fullName evidence="2">Uncharacterized protein</fullName>
    </submittedName>
</protein>
<comment type="caution">
    <text evidence="2">The sequence shown here is derived from an EMBL/GenBank/DDBJ whole genome shotgun (WGS) entry which is preliminary data.</text>
</comment>
<keyword evidence="3" id="KW-1185">Reference proteome</keyword>
<name>A0ABW2MY70_9ACTN</name>
<keyword evidence="1" id="KW-1133">Transmembrane helix</keyword>
<dbReference type="EMBL" id="JBHTCH010000001">
    <property type="protein sequence ID" value="MFC7358808.1"/>
    <property type="molecule type" value="Genomic_DNA"/>
</dbReference>
<keyword evidence="1" id="KW-0472">Membrane</keyword>
<gene>
    <name evidence="2" type="ORF">ACFQO6_00895</name>
</gene>
<reference evidence="3" key="1">
    <citation type="journal article" date="2019" name="Int. J. Syst. Evol. Microbiol.">
        <title>The Global Catalogue of Microorganisms (GCM) 10K type strain sequencing project: providing services to taxonomists for standard genome sequencing and annotation.</title>
        <authorList>
            <consortium name="The Broad Institute Genomics Platform"/>
            <consortium name="The Broad Institute Genome Sequencing Center for Infectious Disease"/>
            <person name="Wu L."/>
            <person name="Ma J."/>
        </authorList>
    </citation>
    <scope>NUCLEOTIDE SEQUENCE [LARGE SCALE GENOMIC DNA]</scope>
    <source>
        <strain evidence="3">FCH27</strain>
    </source>
</reference>
<feature type="transmembrane region" description="Helical" evidence="1">
    <location>
        <begin position="98"/>
        <end position="117"/>
    </location>
</feature>
<organism evidence="2 3">
    <name type="scientific">Nocardioides astragali</name>
    <dbReference type="NCBI Taxonomy" id="1776736"/>
    <lineage>
        <taxon>Bacteria</taxon>
        <taxon>Bacillati</taxon>
        <taxon>Actinomycetota</taxon>
        <taxon>Actinomycetes</taxon>
        <taxon>Propionibacteriales</taxon>
        <taxon>Nocardioidaceae</taxon>
        <taxon>Nocardioides</taxon>
    </lineage>
</organism>
<proteinExistence type="predicted"/>
<evidence type="ECO:0000313" key="3">
    <source>
        <dbReference type="Proteomes" id="UP001596524"/>
    </source>
</evidence>
<dbReference type="RefSeq" id="WP_255890416.1">
    <property type="nucleotide sequence ID" value="NZ_JAFMZM010000003.1"/>
</dbReference>
<evidence type="ECO:0000256" key="1">
    <source>
        <dbReference type="SAM" id="Phobius"/>
    </source>
</evidence>
<feature type="transmembrane region" description="Helical" evidence="1">
    <location>
        <begin position="42"/>
        <end position="62"/>
    </location>
</feature>
<evidence type="ECO:0000313" key="2">
    <source>
        <dbReference type="EMBL" id="MFC7358808.1"/>
    </source>
</evidence>
<accession>A0ABW2MY70</accession>
<dbReference type="Proteomes" id="UP001596524">
    <property type="component" value="Unassembled WGS sequence"/>
</dbReference>